<gene>
    <name evidence="2" type="ORF">QQS21_002920</name>
</gene>
<evidence type="ECO:0000313" key="3">
    <source>
        <dbReference type="Proteomes" id="UP001251528"/>
    </source>
</evidence>
<name>A0AAJ0CV76_9HYPO</name>
<feature type="region of interest" description="Disordered" evidence="1">
    <location>
        <begin position="1"/>
        <end position="29"/>
    </location>
</feature>
<feature type="compositionally biased region" description="Polar residues" evidence="1">
    <location>
        <begin position="1"/>
        <end position="18"/>
    </location>
</feature>
<proteinExistence type="predicted"/>
<sequence length="133" mass="14602">MPSQSPTAVRPAASTSGDETPRRGKVEPSKLSALNVQGVTLGVVTLPAVITRQFVKRTKTHLPREDVEAPEDGFQKTRKLSSSTKRDLARAISIGNAQVIFRNRPARQMKEDRTKAMDLATHNHLYGFYAASS</sequence>
<reference evidence="2" key="1">
    <citation type="submission" date="2023-06" db="EMBL/GenBank/DDBJ databases">
        <title>Conoideocrella luteorostrata (Hypocreales: Clavicipitaceae), a potential biocontrol fungus for elongate hemlock scale in United States Christmas tree production areas.</title>
        <authorList>
            <person name="Barrett H."/>
            <person name="Lovett B."/>
            <person name="Macias A.M."/>
            <person name="Stajich J.E."/>
            <person name="Kasson M.T."/>
        </authorList>
    </citation>
    <scope>NUCLEOTIDE SEQUENCE</scope>
    <source>
        <strain evidence="2">ARSEF 14590</strain>
    </source>
</reference>
<protein>
    <submittedName>
        <fullName evidence="2">Uncharacterized protein</fullName>
    </submittedName>
</protein>
<organism evidence="2 3">
    <name type="scientific">Conoideocrella luteorostrata</name>
    <dbReference type="NCBI Taxonomy" id="1105319"/>
    <lineage>
        <taxon>Eukaryota</taxon>
        <taxon>Fungi</taxon>
        <taxon>Dikarya</taxon>
        <taxon>Ascomycota</taxon>
        <taxon>Pezizomycotina</taxon>
        <taxon>Sordariomycetes</taxon>
        <taxon>Hypocreomycetidae</taxon>
        <taxon>Hypocreales</taxon>
        <taxon>Clavicipitaceae</taxon>
        <taxon>Conoideocrella</taxon>
    </lineage>
</organism>
<accession>A0AAJ0CV76</accession>
<keyword evidence="3" id="KW-1185">Reference proteome</keyword>
<evidence type="ECO:0000313" key="2">
    <source>
        <dbReference type="EMBL" id="KAK2608573.1"/>
    </source>
</evidence>
<dbReference type="Gene3D" id="1.10.10.60">
    <property type="entry name" value="Homeodomain-like"/>
    <property type="match status" value="1"/>
</dbReference>
<feature type="compositionally biased region" description="Basic and acidic residues" evidence="1">
    <location>
        <begin position="19"/>
        <end position="28"/>
    </location>
</feature>
<evidence type="ECO:0000256" key="1">
    <source>
        <dbReference type="SAM" id="MobiDB-lite"/>
    </source>
</evidence>
<dbReference type="AlphaFoldDB" id="A0AAJ0CV76"/>
<dbReference type="EMBL" id="JASWJB010000036">
    <property type="protein sequence ID" value="KAK2608573.1"/>
    <property type="molecule type" value="Genomic_DNA"/>
</dbReference>
<comment type="caution">
    <text evidence="2">The sequence shown here is derived from an EMBL/GenBank/DDBJ whole genome shotgun (WGS) entry which is preliminary data.</text>
</comment>
<dbReference type="Proteomes" id="UP001251528">
    <property type="component" value="Unassembled WGS sequence"/>
</dbReference>